<evidence type="ECO:0000313" key="1">
    <source>
        <dbReference type="EMBL" id="MEX0469730.1"/>
    </source>
</evidence>
<name>A0ABV3TGD8_9GAMM</name>
<keyword evidence="2" id="KW-1185">Reference proteome</keyword>
<gene>
    <name evidence="1" type="ORF">V6X73_08325</name>
</gene>
<protein>
    <submittedName>
        <fullName evidence="1">Uncharacterized protein</fullName>
    </submittedName>
</protein>
<sequence>MGGQAIEVVAVSEQPLTWQGVAVLSLRQIDRLNAAPKGTAFRAFKRVRDTLVEGQDFFVIDPAAAADDARVAALIESLDRHDGRYASSRVVVLLSERAYAHMSAVANLSAQ</sequence>
<organism evidence="1 2">
    <name type="scientific">Spiribacter pallidus</name>
    <dbReference type="NCBI Taxonomy" id="1987936"/>
    <lineage>
        <taxon>Bacteria</taxon>
        <taxon>Pseudomonadati</taxon>
        <taxon>Pseudomonadota</taxon>
        <taxon>Gammaproteobacteria</taxon>
        <taxon>Chromatiales</taxon>
        <taxon>Ectothiorhodospiraceae</taxon>
        <taxon>Spiribacter</taxon>
    </lineage>
</organism>
<dbReference type="RefSeq" id="WP_367959437.1">
    <property type="nucleotide sequence ID" value="NZ_JBAKFK010000004.1"/>
</dbReference>
<proteinExistence type="predicted"/>
<evidence type="ECO:0000313" key="2">
    <source>
        <dbReference type="Proteomes" id="UP001556709"/>
    </source>
</evidence>
<comment type="caution">
    <text evidence="1">The sequence shown here is derived from an EMBL/GenBank/DDBJ whole genome shotgun (WGS) entry which is preliminary data.</text>
</comment>
<reference evidence="1 2" key="1">
    <citation type="submission" date="2024-02" db="EMBL/GenBank/DDBJ databases">
        <title>New especies of Spiribacter isolated from saline water.</title>
        <authorList>
            <person name="Leon M.J."/>
            <person name="De La Haba R."/>
            <person name="Sanchez-Porro C."/>
            <person name="Ventosa A."/>
        </authorList>
    </citation>
    <scope>NUCLEOTIDE SEQUENCE [LARGE SCALE GENOMIC DNA]</scope>
    <source>
        <strain evidence="2">ag22IC6-390</strain>
    </source>
</reference>
<dbReference type="EMBL" id="JBAKFM010000004">
    <property type="protein sequence ID" value="MEX0469730.1"/>
    <property type="molecule type" value="Genomic_DNA"/>
</dbReference>
<dbReference type="Proteomes" id="UP001556709">
    <property type="component" value="Unassembled WGS sequence"/>
</dbReference>
<accession>A0ABV3TGD8</accession>